<keyword evidence="1" id="KW-0732">Signal</keyword>
<evidence type="ECO:0000313" key="3">
    <source>
        <dbReference type="Proteomes" id="UP000594454"/>
    </source>
</evidence>
<feature type="signal peptide" evidence="1">
    <location>
        <begin position="1"/>
        <end position="18"/>
    </location>
</feature>
<protein>
    <submittedName>
        <fullName evidence="2">Uncharacterized protein</fullName>
    </submittedName>
</protein>
<dbReference type="InParanoid" id="A0A7R8YUT6"/>
<evidence type="ECO:0000256" key="1">
    <source>
        <dbReference type="SAM" id="SignalP"/>
    </source>
</evidence>
<evidence type="ECO:0000313" key="2">
    <source>
        <dbReference type="EMBL" id="CAD7086147.1"/>
    </source>
</evidence>
<name>A0A7R8YUT6_HERIL</name>
<sequence length="114" mass="13060">MHRVILALWIIGSMGVTCIHNHSGTEIINDLDDDYTFHFRTSQSGNLIEIYAGFETDESGFVWLQANGTYKFKDYAVTFTLNRTEYKVYGNEDATIEMMTLASLEESTEMIQEL</sequence>
<dbReference type="OrthoDB" id="8123782at2759"/>
<reference evidence="2 3" key="1">
    <citation type="submission" date="2020-11" db="EMBL/GenBank/DDBJ databases">
        <authorList>
            <person name="Wallbank WR R."/>
            <person name="Pardo Diaz C."/>
            <person name="Kozak K."/>
            <person name="Martin S."/>
            <person name="Jiggins C."/>
            <person name="Moest M."/>
            <person name="Warren A I."/>
            <person name="Generalovic N T."/>
            <person name="Byers J.R.P. K."/>
            <person name="Montejo-Kovacevich G."/>
            <person name="Yen C E."/>
        </authorList>
    </citation>
    <scope>NUCLEOTIDE SEQUENCE [LARGE SCALE GENOMIC DNA]</scope>
</reference>
<dbReference type="Proteomes" id="UP000594454">
    <property type="component" value="Chromosome 3"/>
</dbReference>
<keyword evidence="3" id="KW-1185">Reference proteome</keyword>
<organism evidence="2 3">
    <name type="scientific">Hermetia illucens</name>
    <name type="common">Black soldier fly</name>
    <dbReference type="NCBI Taxonomy" id="343691"/>
    <lineage>
        <taxon>Eukaryota</taxon>
        <taxon>Metazoa</taxon>
        <taxon>Ecdysozoa</taxon>
        <taxon>Arthropoda</taxon>
        <taxon>Hexapoda</taxon>
        <taxon>Insecta</taxon>
        <taxon>Pterygota</taxon>
        <taxon>Neoptera</taxon>
        <taxon>Endopterygota</taxon>
        <taxon>Diptera</taxon>
        <taxon>Brachycera</taxon>
        <taxon>Stratiomyomorpha</taxon>
        <taxon>Stratiomyidae</taxon>
        <taxon>Hermetiinae</taxon>
        <taxon>Hermetia</taxon>
    </lineage>
</organism>
<feature type="chain" id="PRO_5030789414" evidence="1">
    <location>
        <begin position="19"/>
        <end position="114"/>
    </location>
</feature>
<proteinExistence type="predicted"/>
<accession>A0A7R8YUT6</accession>
<gene>
    <name evidence="2" type="ORF">HERILL_LOCUS8941</name>
</gene>
<dbReference type="AlphaFoldDB" id="A0A7R8YUT6"/>
<dbReference type="EMBL" id="LR899011">
    <property type="protein sequence ID" value="CAD7086147.1"/>
    <property type="molecule type" value="Genomic_DNA"/>
</dbReference>